<dbReference type="AlphaFoldDB" id="A0A2K2F8Q3"/>
<protein>
    <recommendedName>
        <fullName evidence="3">L-2-amino-thiazoline-4-carboxylic acid hydrolase</fullName>
    </recommendedName>
</protein>
<evidence type="ECO:0000313" key="1">
    <source>
        <dbReference type="EMBL" id="PNT95963.1"/>
    </source>
</evidence>
<sequence length="250" mass="29312">MDKENHVKDPENQRIIDRMKEEIDCALGSDTWNKITSDNCPNGDMDNQQLSVAMWSLLEKFDQLADSKTAKRVFSEVKHALKHSDFEWTREMFLQYNDIDRFAEAVLNDSMEHLQRCVEYNELFYDQPIDKEALEYARSIETLFYGKRFGNKIIATAIPYRLIDFLKTEDIRMKRYYMCHCQFARESIISEKTVSKTMCYCSLGHTKVFWEAALDTKLEGDVLHSALGGDLLCQFVIYLPDEIMEKYVKG</sequence>
<evidence type="ECO:0000313" key="2">
    <source>
        <dbReference type="Proteomes" id="UP000236151"/>
    </source>
</evidence>
<evidence type="ECO:0008006" key="3">
    <source>
        <dbReference type="Google" id="ProtNLM"/>
    </source>
</evidence>
<comment type="caution">
    <text evidence="1">The sequence shown here is derived from an EMBL/GenBank/DDBJ whole genome shotgun (WGS) entry which is preliminary data.</text>
</comment>
<keyword evidence="2" id="KW-1185">Reference proteome</keyword>
<name>A0A2K2F8Q3_9CLOT</name>
<organism evidence="1 2">
    <name type="scientific">Clostridium thermosuccinogenes</name>
    <dbReference type="NCBI Taxonomy" id="84032"/>
    <lineage>
        <taxon>Bacteria</taxon>
        <taxon>Bacillati</taxon>
        <taxon>Bacillota</taxon>
        <taxon>Clostridia</taxon>
        <taxon>Eubacteriales</taxon>
        <taxon>Clostridiaceae</taxon>
        <taxon>Clostridium</taxon>
    </lineage>
</organism>
<dbReference type="EMBL" id="NIOJ01000056">
    <property type="protein sequence ID" value="PNT95963.1"/>
    <property type="molecule type" value="Genomic_DNA"/>
</dbReference>
<accession>A0A2K2F8Q3</accession>
<proteinExistence type="predicted"/>
<gene>
    <name evidence="1" type="ORF">CDQ84_16085</name>
</gene>
<reference evidence="1 2" key="1">
    <citation type="submission" date="2017-06" db="EMBL/GenBank/DDBJ databases">
        <title>Investigating the central metabolism of Clostridium thermosuccinogenes.</title>
        <authorList>
            <person name="Koendjbiharie J.G."/>
            <person name="van Kranenburg R."/>
        </authorList>
    </citation>
    <scope>NUCLEOTIDE SEQUENCE [LARGE SCALE GENOMIC DNA]</scope>
    <source>
        <strain evidence="1 2">DSM 5806</strain>
    </source>
</reference>
<dbReference type="KEGG" id="cthd:CDO33_12065"/>
<dbReference type="RefSeq" id="WP_103082760.1">
    <property type="nucleotide sequence ID" value="NZ_CP021850.1"/>
</dbReference>
<dbReference type="OrthoDB" id="2035251at2"/>
<dbReference type="Proteomes" id="UP000236151">
    <property type="component" value="Unassembled WGS sequence"/>
</dbReference>